<keyword evidence="2" id="KW-1185">Reference proteome</keyword>
<dbReference type="VEuPathDB" id="VectorBase:ACUA012376"/>
<proteinExistence type="predicted"/>
<evidence type="ECO:0000313" key="1">
    <source>
        <dbReference type="EnsemblMetazoa" id="ACUA012376-PA"/>
    </source>
</evidence>
<dbReference type="AlphaFoldDB" id="A0A182M8X5"/>
<dbReference type="EMBL" id="AXCM01012117">
    <property type="status" value="NOT_ANNOTATED_CDS"/>
    <property type="molecule type" value="Genomic_DNA"/>
</dbReference>
<reference evidence="1" key="2">
    <citation type="submission" date="2020-05" db="UniProtKB">
        <authorList>
            <consortium name="EnsemblMetazoa"/>
        </authorList>
    </citation>
    <scope>IDENTIFICATION</scope>
    <source>
        <strain evidence="1">A-37</strain>
    </source>
</reference>
<reference evidence="2" key="1">
    <citation type="submission" date="2013-09" db="EMBL/GenBank/DDBJ databases">
        <title>The Genome Sequence of Anopheles culicifacies species A.</title>
        <authorList>
            <consortium name="The Broad Institute Genomics Platform"/>
            <person name="Neafsey D.E."/>
            <person name="Besansky N."/>
            <person name="Howell P."/>
            <person name="Walton C."/>
            <person name="Young S.K."/>
            <person name="Zeng Q."/>
            <person name="Gargeya S."/>
            <person name="Fitzgerald M."/>
            <person name="Haas B."/>
            <person name="Abouelleil A."/>
            <person name="Allen A.W."/>
            <person name="Alvarado L."/>
            <person name="Arachchi H.M."/>
            <person name="Berlin A.M."/>
            <person name="Chapman S.B."/>
            <person name="Gainer-Dewar J."/>
            <person name="Goldberg J."/>
            <person name="Griggs A."/>
            <person name="Gujja S."/>
            <person name="Hansen M."/>
            <person name="Howarth C."/>
            <person name="Imamovic A."/>
            <person name="Ireland A."/>
            <person name="Larimer J."/>
            <person name="McCowan C."/>
            <person name="Murphy C."/>
            <person name="Pearson M."/>
            <person name="Poon T.W."/>
            <person name="Priest M."/>
            <person name="Roberts A."/>
            <person name="Saif S."/>
            <person name="Shea T."/>
            <person name="Sisk P."/>
            <person name="Sykes S."/>
            <person name="Wortman J."/>
            <person name="Nusbaum C."/>
            <person name="Birren B."/>
        </authorList>
    </citation>
    <scope>NUCLEOTIDE SEQUENCE [LARGE SCALE GENOMIC DNA]</scope>
    <source>
        <strain evidence="2">A-37</strain>
    </source>
</reference>
<protein>
    <submittedName>
        <fullName evidence="1">Uncharacterized protein</fullName>
    </submittedName>
</protein>
<evidence type="ECO:0000313" key="2">
    <source>
        <dbReference type="Proteomes" id="UP000075883"/>
    </source>
</evidence>
<sequence>MIVLNEQENTSPSCPESVWVQVPVPEFQMRAVLSADAVSNNPPGGLNVTLDTSSLWPAIMVTNSKFPVTSHTLAVQSALPVANRVPVQLKATSRTSSLWVAVACASSRRRRSHILAVRSRELVAIRLHWKFQTALLSSASWPRITMACLGGRDSIRGKNPISLELATCLTPSLAYPIRWQFRRTRPSTADFLPC</sequence>
<dbReference type="EnsemblMetazoa" id="ACUA012376-RA">
    <property type="protein sequence ID" value="ACUA012376-PA"/>
    <property type="gene ID" value="ACUA012376"/>
</dbReference>
<name>A0A182M8X5_9DIPT</name>
<dbReference type="Proteomes" id="UP000075883">
    <property type="component" value="Unassembled WGS sequence"/>
</dbReference>
<accession>A0A182M8X5</accession>
<organism evidence="1 2">
    <name type="scientific">Anopheles culicifacies</name>
    <dbReference type="NCBI Taxonomy" id="139723"/>
    <lineage>
        <taxon>Eukaryota</taxon>
        <taxon>Metazoa</taxon>
        <taxon>Ecdysozoa</taxon>
        <taxon>Arthropoda</taxon>
        <taxon>Hexapoda</taxon>
        <taxon>Insecta</taxon>
        <taxon>Pterygota</taxon>
        <taxon>Neoptera</taxon>
        <taxon>Endopterygota</taxon>
        <taxon>Diptera</taxon>
        <taxon>Nematocera</taxon>
        <taxon>Culicoidea</taxon>
        <taxon>Culicidae</taxon>
        <taxon>Anophelinae</taxon>
        <taxon>Anopheles</taxon>
        <taxon>culicifacies species complex</taxon>
    </lineage>
</organism>